<comment type="similarity">
    <text evidence="1">Belongs to the CdaR family.</text>
</comment>
<name>A0ABZ1P3V5_STRVL</name>
<gene>
    <name evidence="5" type="ORF">OHB29_36515</name>
</gene>
<protein>
    <submittedName>
        <fullName evidence="5">Helix-turn-helix domain-containing protein</fullName>
    </submittedName>
</protein>
<feature type="domain" description="CdaR GGDEF-like" evidence="4">
    <location>
        <begin position="148"/>
        <end position="277"/>
    </location>
</feature>
<dbReference type="PANTHER" id="PTHR33744:SF15">
    <property type="entry name" value="CARBOHYDRATE DIACID REGULATOR"/>
    <property type="match status" value="1"/>
</dbReference>
<dbReference type="Pfam" id="PF05651">
    <property type="entry name" value="Diacid_rec"/>
    <property type="match status" value="1"/>
</dbReference>
<dbReference type="Proteomes" id="UP001341259">
    <property type="component" value="Chromosome"/>
</dbReference>
<dbReference type="Gene3D" id="1.10.10.2840">
    <property type="entry name" value="PucR C-terminal helix-turn-helix domain"/>
    <property type="match status" value="1"/>
</dbReference>
<dbReference type="InterPro" id="IPR051448">
    <property type="entry name" value="CdaR-like_regulators"/>
</dbReference>
<feature type="domain" description="PucR C-terminal helix-turn-helix" evidence="3">
    <location>
        <begin position="327"/>
        <end position="385"/>
    </location>
</feature>
<proteinExistence type="inferred from homology"/>
<dbReference type="RefSeq" id="WP_328345514.1">
    <property type="nucleotide sequence ID" value="NZ_CP107906.1"/>
</dbReference>
<evidence type="ECO:0000259" key="3">
    <source>
        <dbReference type="Pfam" id="PF13556"/>
    </source>
</evidence>
<keyword evidence="6" id="KW-1185">Reference proteome</keyword>
<dbReference type="Pfam" id="PF17853">
    <property type="entry name" value="GGDEF_2"/>
    <property type="match status" value="1"/>
</dbReference>
<dbReference type="EMBL" id="CP107906">
    <property type="protein sequence ID" value="WUG98052.1"/>
    <property type="molecule type" value="Genomic_DNA"/>
</dbReference>
<dbReference type="InterPro" id="IPR041522">
    <property type="entry name" value="CdaR_GGDEF"/>
</dbReference>
<evidence type="ECO:0000259" key="4">
    <source>
        <dbReference type="Pfam" id="PF17853"/>
    </source>
</evidence>
<dbReference type="Pfam" id="PF13556">
    <property type="entry name" value="HTH_30"/>
    <property type="match status" value="1"/>
</dbReference>
<evidence type="ECO:0000313" key="5">
    <source>
        <dbReference type="EMBL" id="WUG98052.1"/>
    </source>
</evidence>
<dbReference type="InterPro" id="IPR042070">
    <property type="entry name" value="PucR_C-HTH_sf"/>
</dbReference>
<evidence type="ECO:0000313" key="6">
    <source>
        <dbReference type="Proteomes" id="UP001341259"/>
    </source>
</evidence>
<feature type="domain" description="Putative sugar diacid recognition" evidence="2">
    <location>
        <begin position="2"/>
        <end position="134"/>
    </location>
</feature>
<accession>A0ABZ1P3V5</accession>
<reference evidence="5 6" key="1">
    <citation type="submission" date="2022-10" db="EMBL/GenBank/DDBJ databases">
        <title>The complete genomes of actinobacterial strains from the NBC collection.</title>
        <authorList>
            <person name="Joergensen T.S."/>
            <person name="Alvarez Arevalo M."/>
            <person name="Sterndorff E.B."/>
            <person name="Faurdal D."/>
            <person name="Vuksanovic O."/>
            <person name="Mourched A.-S."/>
            <person name="Charusanti P."/>
            <person name="Shaw S."/>
            <person name="Blin K."/>
            <person name="Weber T."/>
        </authorList>
    </citation>
    <scope>NUCLEOTIDE SEQUENCE [LARGE SCALE GENOMIC DNA]</scope>
    <source>
        <strain evidence="5 6">NBC_00456</strain>
    </source>
</reference>
<dbReference type="InterPro" id="IPR025736">
    <property type="entry name" value="PucR_C-HTH_dom"/>
</dbReference>
<evidence type="ECO:0000259" key="2">
    <source>
        <dbReference type="Pfam" id="PF05651"/>
    </source>
</evidence>
<dbReference type="InterPro" id="IPR008599">
    <property type="entry name" value="Diacid_rec"/>
</dbReference>
<organism evidence="5 6">
    <name type="scientific">Streptomyces violaceus</name>
    <name type="common">Streptomyces venezuelae</name>
    <dbReference type="NCBI Taxonomy" id="1936"/>
    <lineage>
        <taxon>Bacteria</taxon>
        <taxon>Bacillati</taxon>
        <taxon>Actinomycetota</taxon>
        <taxon>Actinomycetes</taxon>
        <taxon>Kitasatosporales</taxon>
        <taxon>Streptomycetaceae</taxon>
        <taxon>Streptomyces</taxon>
    </lineage>
</organism>
<sequence>MLSPSLAQEIAGDTSAVIGFNVLITDADGTVIGSGDSSRVGTFHEASVEVIRTKEPATHNASQAQSLRGVRPGVTLPLVTDGQAVGTVGITGTPAQVRRFGLLVKRQTEILLRESVMLRSRLLAERAAEKLLTDVASYDPLVVEGDFLMFRAAELGFDLRLRRVAVAFEVTVPDPGARRGAPARDMALVRSELLRTVRDVFADPQDIVAGTAPGWIGVLHRLPARGPADAPAAACRRVTDVIAAQDGLAARAGIGEPAASVGGLHDSYQDACDALRLGARVDGGSTVHSISDLRVHQLLAAVSQSARTRLLDLTAARLREQPDWPALRDTITAWCESGFNLVRASAALHIHRNTVVYRMNKIERLTGRSLREHRTAMALYLACLADRLGGPDH</sequence>
<dbReference type="PANTHER" id="PTHR33744">
    <property type="entry name" value="CARBOHYDRATE DIACID REGULATOR"/>
    <property type="match status" value="1"/>
</dbReference>
<evidence type="ECO:0000256" key="1">
    <source>
        <dbReference type="ARBA" id="ARBA00006754"/>
    </source>
</evidence>